<feature type="transmembrane region" description="Helical" evidence="14">
    <location>
        <begin position="7"/>
        <end position="30"/>
    </location>
</feature>
<feature type="domain" description="Histidine kinase" evidence="15">
    <location>
        <begin position="244"/>
        <end position="464"/>
    </location>
</feature>
<dbReference type="PRINTS" id="PR00344">
    <property type="entry name" value="BCTRLSENSOR"/>
</dbReference>
<dbReference type="SUPFAM" id="SSF52172">
    <property type="entry name" value="CheY-like"/>
    <property type="match status" value="1"/>
</dbReference>
<dbReference type="PROSITE" id="PS50110">
    <property type="entry name" value="RESPONSE_REGULATORY"/>
    <property type="match status" value="1"/>
</dbReference>
<evidence type="ECO:0000256" key="12">
    <source>
        <dbReference type="ARBA" id="ARBA00023136"/>
    </source>
</evidence>
<dbReference type="Pfam" id="PF00512">
    <property type="entry name" value="HisKA"/>
    <property type="match status" value="1"/>
</dbReference>
<dbReference type="SMART" id="SM00388">
    <property type="entry name" value="HisKA"/>
    <property type="match status" value="1"/>
</dbReference>
<protein>
    <recommendedName>
        <fullName evidence="3">histidine kinase</fullName>
        <ecNumber evidence="3">2.7.13.3</ecNumber>
    </recommendedName>
</protein>
<dbReference type="Proteomes" id="UP000241771">
    <property type="component" value="Unassembled WGS sequence"/>
</dbReference>
<evidence type="ECO:0000256" key="6">
    <source>
        <dbReference type="ARBA" id="ARBA00022692"/>
    </source>
</evidence>
<dbReference type="RefSeq" id="WP_107271563.1">
    <property type="nucleotide sequence ID" value="NZ_PYMA01000001.1"/>
</dbReference>
<dbReference type="InterPro" id="IPR036890">
    <property type="entry name" value="HATPase_C_sf"/>
</dbReference>
<dbReference type="GO" id="GO:0016020">
    <property type="term" value="C:membrane"/>
    <property type="evidence" value="ECO:0007669"/>
    <property type="project" value="UniProtKB-SubCell"/>
</dbReference>
<dbReference type="InterPro" id="IPR003660">
    <property type="entry name" value="HAMP_dom"/>
</dbReference>
<reference evidence="18 19" key="1">
    <citation type="submission" date="2018-01" db="EMBL/GenBank/DDBJ databases">
        <title>Whole genome sequencing of Histamine producing bacteria.</title>
        <authorList>
            <person name="Butler K."/>
        </authorList>
    </citation>
    <scope>NUCLEOTIDE SEQUENCE [LARGE SCALE GENOMIC DNA]</scope>
    <source>
        <strain evidence="18 19">DSM 100436</strain>
    </source>
</reference>
<keyword evidence="4 13" id="KW-0597">Phosphoprotein</keyword>
<proteinExistence type="predicted"/>
<keyword evidence="6 14" id="KW-0812">Transmembrane</keyword>
<dbReference type="InterPro" id="IPR004358">
    <property type="entry name" value="Sig_transdc_His_kin-like_C"/>
</dbReference>
<evidence type="ECO:0000256" key="2">
    <source>
        <dbReference type="ARBA" id="ARBA00004370"/>
    </source>
</evidence>
<name>A0A2T3P172_9GAMM</name>
<dbReference type="Gene3D" id="3.30.565.10">
    <property type="entry name" value="Histidine kinase-like ATPase, C-terminal domain"/>
    <property type="match status" value="1"/>
</dbReference>
<gene>
    <name evidence="18" type="ORF">C9I98_03190</name>
</gene>
<keyword evidence="19" id="KW-1185">Reference proteome</keyword>
<sequence>MTLRSKTILGIALIEAFALALLIISGLHWLKASNEQRLEQGSQQLVSVFAKAARDAVLATDLAYLDSFARSIVSEHNLAYIRISDRDNTELTLHGLYTEVDTAQSPASVSDGVFDVQSNIMVDDQYYGNVEMGVRVSDLHTLLSQATSASFMIAAAEMTLVALFSLGLGTYLMRRLDMLRKGVDQVAQKGPGAQIHIRGNDEVTRVCEAFNTMSSSLEYTQQKLQSAVTEANKATQAKSEFLANMSHEIRTPMNAIMGMSELLLEQIDDEEHRKQLTLINRSAENLVTVINDILDYSKIEAGKLTLVNEPFDLRETVEGAMSLCRYQANEKGLPVMLELPDNINTRICGDKGRLNQVLLNIVGNAVKFTNSGHVKVSVTAEEQHGQTKFGFCVEDTGIGIPADRLPFIMEKFEQVDNSATREYEGTGLGLAISKHLIMMLGGTLSVTSQEGQGSQFMFSVLLDEQPLLGEESIPSDEPISSKEPWSSELPVLSLGGESTKIPSRGLNESGHQPNINNIRVLVAEDSQVNRLLVEKMLVGTGVELILANDGEHAVEQYQRYAPDIVITDISMPKKDGYGVTTAIRALQQSGLSCWCPIVALSAHAMVEERHKSMACGMNDYLTKPVKKAELIGMIAKWADRIDQAG</sequence>
<dbReference type="FunFam" id="1.10.287.130:FF:000004">
    <property type="entry name" value="Ethylene receptor 1"/>
    <property type="match status" value="1"/>
</dbReference>
<keyword evidence="7" id="KW-0547">Nucleotide-binding</keyword>
<keyword evidence="11" id="KW-0902">Two-component regulatory system</keyword>
<dbReference type="SMART" id="SM00387">
    <property type="entry name" value="HATPase_c"/>
    <property type="match status" value="1"/>
</dbReference>
<dbReference type="GO" id="GO:0005524">
    <property type="term" value="F:ATP binding"/>
    <property type="evidence" value="ECO:0007669"/>
    <property type="project" value="UniProtKB-KW"/>
</dbReference>
<dbReference type="InterPro" id="IPR003594">
    <property type="entry name" value="HATPase_dom"/>
</dbReference>
<evidence type="ECO:0000259" key="16">
    <source>
        <dbReference type="PROSITE" id="PS50110"/>
    </source>
</evidence>
<evidence type="ECO:0000259" key="17">
    <source>
        <dbReference type="PROSITE" id="PS50885"/>
    </source>
</evidence>
<dbReference type="PROSITE" id="PS50109">
    <property type="entry name" value="HIS_KIN"/>
    <property type="match status" value="1"/>
</dbReference>
<dbReference type="AlphaFoldDB" id="A0A2T3P172"/>
<keyword evidence="12 14" id="KW-0472">Membrane</keyword>
<dbReference type="InterPro" id="IPR001789">
    <property type="entry name" value="Sig_transdc_resp-reg_receiver"/>
</dbReference>
<evidence type="ECO:0000256" key="7">
    <source>
        <dbReference type="ARBA" id="ARBA00022741"/>
    </source>
</evidence>
<evidence type="ECO:0000256" key="5">
    <source>
        <dbReference type="ARBA" id="ARBA00022679"/>
    </source>
</evidence>
<comment type="caution">
    <text evidence="18">The sequence shown here is derived from an EMBL/GenBank/DDBJ whole genome shotgun (WGS) entry which is preliminary data.</text>
</comment>
<dbReference type="GO" id="GO:0000155">
    <property type="term" value="F:phosphorelay sensor kinase activity"/>
    <property type="evidence" value="ECO:0007669"/>
    <property type="project" value="InterPro"/>
</dbReference>
<dbReference type="SMART" id="SM00448">
    <property type="entry name" value="REC"/>
    <property type="match status" value="1"/>
</dbReference>
<evidence type="ECO:0000313" key="19">
    <source>
        <dbReference type="Proteomes" id="UP000241771"/>
    </source>
</evidence>
<dbReference type="Pfam" id="PF02518">
    <property type="entry name" value="HATPase_c"/>
    <property type="match status" value="1"/>
</dbReference>
<dbReference type="CDD" id="cd17546">
    <property type="entry name" value="REC_hyHK_CKI1_RcsC-like"/>
    <property type="match status" value="1"/>
</dbReference>
<comment type="subcellular location">
    <subcellularLocation>
        <location evidence="2">Membrane</location>
    </subcellularLocation>
</comment>
<evidence type="ECO:0000256" key="3">
    <source>
        <dbReference type="ARBA" id="ARBA00012438"/>
    </source>
</evidence>
<keyword evidence="10 14" id="KW-1133">Transmembrane helix</keyword>
<dbReference type="SMART" id="SM00304">
    <property type="entry name" value="HAMP"/>
    <property type="match status" value="1"/>
</dbReference>
<feature type="domain" description="Response regulatory" evidence="16">
    <location>
        <begin position="519"/>
        <end position="638"/>
    </location>
</feature>
<dbReference type="Gene3D" id="3.40.50.2300">
    <property type="match status" value="1"/>
</dbReference>
<evidence type="ECO:0000256" key="14">
    <source>
        <dbReference type="SAM" id="Phobius"/>
    </source>
</evidence>
<evidence type="ECO:0000259" key="15">
    <source>
        <dbReference type="PROSITE" id="PS50109"/>
    </source>
</evidence>
<dbReference type="FunFam" id="3.30.565.10:FF:000010">
    <property type="entry name" value="Sensor histidine kinase RcsC"/>
    <property type="match status" value="1"/>
</dbReference>
<dbReference type="CDD" id="cd16922">
    <property type="entry name" value="HATPase_EvgS-ArcB-TorS-like"/>
    <property type="match status" value="1"/>
</dbReference>
<evidence type="ECO:0000256" key="1">
    <source>
        <dbReference type="ARBA" id="ARBA00000085"/>
    </source>
</evidence>
<evidence type="ECO:0000256" key="8">
    <source>
        <dbReference type="ARBA" id="ARBA00022777"/>
    </source>
</evidence>
<organism evidence="18 19">
    <name type="scientific">Photobacterium sanctipauli</name>
    <dbReference type="NCBI Taxonomy" id="1342794"/>
    <lineage>
        <taxon>Bacteria</taxon>
        <taxon>Pseudomonadati</taxon>
        <taxon>Pseudomonadota</taxon>
        <taxon>Gammaproteobacteria</taxon>
        <taxon>Vibrionales</taxon>
        <taxon>Vibrionaceae</taxon>
        <taxon>Photobacterium</taxon>
    </lineage>
</organism>
<dbReference type="CDD" id="cd06225">
    <property type="entry name" value="HAMP"/>
    <property type="match status" value="1"/>
</dbReference>
<dbReference type="SUPFAM" id="SSF55874">
    <property type="entry name" value="ATPase domain of HSP90 chaperone/DNA topoisomerase II/histidine kinase"/>
    <property type="match status" value="1"/>
</dbReference>
<dbReference type="EC" id="2.7.13.3" evidence="3"/>
<dbReference type="PANTHER" id="PTHR45339:SF5">
    <property type="entry name" value="HISTIDINE KINASE"/>
    <property type="match status" value="1"/>
</dbReference>
<feature type="domain" description="HAMP" evidence="17">
    <location>
        <begin position="170"/>
        <end position="222"/>
    </location>
</feature>
<dbReference type="PROSITE" id="PS50885">
    <property type="entry name" value="HAMP"/>
    <property type="match status" value="1"/>
</dbReference>
<dbReference type="InterPro" id="IPR003661">
    <property type="entry name" value="HisK_dim/P_dom"/>
</dbReference>
<evidence type="ECO:0000256" key="13">
    <source>
        <dbReference type="PROSITE-ProRule" id="PRU00169"/>
    </source>
</evidence>
<comment type="catalytic activity">
    <reaction evidence="1">
        <text>ATP + protein L-histidine = ADP + protein N-phospho-L-histidine.</text>
        <dbReference type="EC" id="2.7.13.3"/>
    </reaction>
</comment>
<feature type="modified residue" description="4-aspartylphosphate" evidence="13">
    <location>
        <position position="568"/>
    </location>
</feature>
<accession>A0A2T3P172</accession>
<evidence type="ECO:0000256" key="11">
    <source>
        <dbReference type="ARBA" id="ARBA00023012"/>
    </source>
</evidence>
<dbReference type="InterPro" id="IPR036097">
    <property type="entry name" value="HisK_dim/P_sf"/>
</dbReference>
<dbReference type="EMBL" id="PYMA01000001">
    <property type="protein sequence ID" value="PSW22281.1"/>
    <property type="molecule type" value="Genomic_DNA"/>
</dbReference>
<evidence type="ECO:0000313" key="18">
    <source>
        <dbReference type="EMBL" id="PSW22281.1"/>
    </source>
</evidence>
<keyword evidence="5" id="KW-0808">Transferase</keyword>
<evidence type="ECO:0000256" key="10">
    <source>
        <dbReference type="ARBA" id="ARBA00022989"/>
    </source>
</evidence>
<dbReference type="CDD" id="cd00082">
    <property type="entry name" value="HisKA"/>
    <property type="match status" value="1"/>
</dbReference>
<dbReference type="PANTHER" id="PTHR45339">
    <property type="entry name" value="HYBRID SIGNAL TRANSDUCTION HISTIDINE KINASE J"/>
    <property type="match status" value="1"/>
</dbReference>
<dbReference type="Gene3D" id="6.10.340.10">
    <property type="match status" value="1"/>
</dbReference>
<dbReference type="Gene3D" id="1.10.287.130">
    <property type="match status" value="1"/>
</dbReference>
<dbReference type="SUPFAM" id="SSF47384">
    <property type="entry name" value="Homodimeric domain of signal transducing histidine kinase"/>
    <property type="match status" value="1"/>
</dbReference>
<dbReference type="InterPro" id="IPR005467">
    <property type="entry name" value="His_kinase_dom"/>
</dbReference>
<keyword evidence="9" id="KW-0067">ATP-binding</keyword>
<keyword evidence="8" id="KW-0418">Kinase</keyword>
<dbReference type="Pfam" id="PF00072">
    <property type="entry name" value="Response_reg"/>
    <property type="match status" value="1"/>
</dbReference>
<evidence type="ECO:0000256" key="9">
    <source>
        <dbReference type="ARBA" id="ARBA00022840"/>
    </source>
</evidence>
<evidence type="ECO:0000256" key="4">
    <source>
        <dbReference type="ARBA" id="ARBA00022553"/>
    </source>
</evidence>
<dbReference type="InterPro" id="IPR011006">
    <property type="entry name" value="CheY-like_superfamily"/>
</dbReference>